<accession>A0A078AQP8</accession>
<proteinExistence type="predicted"/>
<dbReference type="EMBL" id="CCKQ01011660">
    <property type="protein sequence ID" value="CDW83228.1"/>
    <property type="molecule type" value="Genomic_DNA"/>
</dbReference>
<evidence type="ECO:0000256" key="1">
    <source>
        <dbReference type="SAM" id="MobiDB-lite"/>
    </source>
</evidence>
<sequence length="439" mass="50381">MFKQLEYIFCCGNSTTVKHQNQITAMFYDTQEDQQSVKYDVTRSNEKTLNERGLPTPMKASLRIDVNDFPTGSIIMGKTASDVDLIGLSHNIHLRSCEKDKKHNKHDSVIVRPQEIDGDETQSTTPLNSKVQKQHKQHRNEVQNQKSSIKQNSNAITIISGSQSCKNAEAKKIQNKFSLSLRNKIQMMEEQKMQTQNAESLFGKKNSLQDLNQKKQNTRYQSSDRDSHCSESFIQVANNKMSFKGSNDIGEQYQETDGTDIQDFLQTEQLLNLRYEKSGNNTQSTFAKGLKSQKSNKKIDSQESTDRLNQRRRTQDTLNSNTKAQNSCIQSISQANSKIKNQRESRNMLIDNSQILTYQSENKSIHNNSKQPNLMQQTHQSIRINNTLVNQGEMRSQLQNNKKQIQNSKKPTNNYQSIGSKETNIYSTYNEQQQTQIML</sequence>
<name>A0A078AQP8_STYLE</name>
<feature type="region of interest" description="Disordered" evidence="1">
    <location>
        <begin position="202"/>
        <end position="228"/>
    </location>
</feature>
<gene>
    <name evidence="2" type="primary">Contig18152.g19294</name>
    <name evidence="2" type="ORF">STYLEM_12270</name>
</gene>
<protein>
    <submittedName>
        <fullName evidence="2">Uncharacterized protein</fullName>
    </submittedName>
</protein>
<evidence type="ECO:0000313" key="2">
    <source>
        <dbReference type="EMBL" id="CDW83228.1"/>
    </source>
</evidence>
<keyword evidence="3" id="KW-1185">Reference proteome</keyword>
<feature type="region of interest" description="Disordered" evidence="1">
    <location>
        <begin position="113"/>
        <end position="150"/>
    </location>
</feature>
<evidence type="ECO:0000313" key="3">
    <source>
        <dbReference type="Proteomes" id="UP000039865"/>
    </source>
</evidence>
<dbReference type="Proteomes" id="UP000039865">
    <property type="component" value="Unassembled WGS sequence"/>
</dbReference>
<dbReference type="InParanoid" id="A0A078AQP8"/>
<feature type="region of interest" description="Disordered" evidence="1">
    <location>
        <begin position="280"/>
        <end position="328"/>
    </location>
</feature>
<feature type="compositionally biased region" description="Polar residues" evidence="1">
    <location>
        <begin position="206"/>
        <end position="221"/>
    </location>
</feature>
<feature type="compositionally biased region" description="Low complexity" evidence="1">
    <location>
        <begin position="397"/>
        <end position="410"/>
    </location>
</feature>
<feature type="region of interest" description="Disordered" evidence="1">
    <location>
        <begin position="396"/>
        <end position="419"/>
    </location>
</feature>
<feature type="compositionally biased region" description="Basic and acidic residues" evidence="1">
    <location>
        <begin position="297"/>
        <end position="315"/>
    </location>
</feature>
<feature type="compositionally biased region" description="Polar residues" evidence="1">
    <location>
        <begin position="121"/>
        <end position="131"/>
    </location>
</feature>
<organism evidence="2 3">
    <name type="scientific">Stylonychia lemnae</name>
    <name type="common">Ciliate</name>
    <dbReference type="NCBI Taxonomy" id="5949"/>
    <lineage>
        <taxon>Eukaryota</taxon>
        <taxon>Sar</taxon>
        <taxon>Alveolata</taxon>
        <taxon>Ciliophora</taxon>
        <taxon>Intramacronucleata</taxon>
        <taxon>Spirotrichea</taxon>
        <taxon>Stichotrichia</taxon>
        <taxon>Sporadotrichida</taxon>
        <taxon>Oxytrichidae</taxon>
        <taxon>Stylonychinae</taxon>
        <taxon>Stylonychia</taxon>
    </lineage>
</organism>
<reference evidence="2 3" key="1">
    <citation type="submission" date="2014-06" db="EMBL/GenBank/DDBJ databases">
        <authorList>
            <person name="Swart Estienne"/>
        </authorList>
    </citation>
    <scope>NUCLEOTIDE SEQUENCE [LARGE SCALE GENOMIC DNA]</scope>
    <source>
        <strain evidence="2 3">130c</strain>
    </source>
</reference>
<feature type="compositionally biased region" description="Polar residues" evidence="1">
    <location>
        <begin position="316"/>
        <end position="328"/>
    </location>
</feature>
<dbReference type="AlphaFoldDB" id="A0A078AQP8"/>